<comment type="caution">
    <text evidence="1">The sequence shown here is derived from an EMBL/GenBank/DDBJ whole genome shotgun (WGS) entry which is preliminary data.</text>
</comment>
<dbReference type="Gene3D" id="2.60.40.3940">
    <property type="match status" value="1"/>
</dbReference>
<reference evidence="1" key="1">
    <citation type="submission" date="2022-04" db="EMBL/GenBank/DDBJ databases">
        <title>Roseomonas acroporae sp. nov., isolated from coral Acropora digitifera.</title>
        <authorList>
            <person name="Sun H."/>
        </authorList>
    </citation>
    <scope>NUCLEOTIDE SEQUENCE</scope>
    <source>
        <strain evidence="1">NAR14</strain>
    </source>
</reference>
<dbReference type="AlphaFoldDB" id="A0A9X1YDW8"/>
<evidence type="ECO:0000313" key="1">
    <source>
        <dbReference type="EMBL" id="MCK8788002.1"/>
    </source>
</evidence>
<proteinExistence type="predicted"/>
<dbReference type="InterPro" id="IPR012334">
    <property type="entry name" value="Pectin_lyas_fold"/>
</dbReference>
<accession>A0A9X1YDW8</accession>
<dbReference type="Proteomes" id="UP001139516">
    <property type="component" value="Unassembled WGS sequence"/>
</dbReference>
<feature type="non-terminal residue" evidence="1">
    <location>
        <position position="1"/>
    </location>
</feature>
<organism evidence="1 2">
    <name type="scientific">Roseomonas acroporae</name>
    <dbReference type="NCBI Taxonomy" id="2937791"/>
    <lineage>
        <taxon>Bacteria</taxon>
        <taxon>Pseudomonadati</taxon>
        <taxon>Pseudomonadota</taxon>
        <taxon>Alphaproteobacteria</taxon>
        <taxon>Acetobacterales</taxon>
        <taxon>Roseomonadaceae</taxon>
        <taxon>Roseomonas</taxon>
    </lineage>
</organism>
<keyword evidence="2" id="KW-1185">Reference proteome</keyword>
<dbReference type="EMBL" id="JALPRX010000164">
    <property type="protein sequence ID" value="MCK8788002.1"/>
    <property type="molecule type" value="Genomic_DNA"/>
</dbReference>
<name>A0A9X1YDW8_9PROT</name>
<evidence type="ECO:0000313" key="2">
    <source>
        <dbReference type="Proteomes" id="UP001139516"/>
    </source>
</evidence>
<dbReference type="Gene3D" id="2.160.20.10">
    <property type="entry name" value="Single-stranded right-handed beta-helix, Pectin lyase-like"/>
    <property type="match status" value="1"/>
</dbReference>
<dbReference type="RefSeq" id="WP_248670046.1">
    <property type="nucleotide sequence ID" value="NZ_JALPRX010000164.1"/>
</dbReference>
<sequence>SGCEGVVARDNSIVEVERGIVTTGDTTSGAGARPFVLIEGNHVNAYLENVAVTDMCDIKVLANELYRIATATAHTTGIGIYASTATGVGDLSITGNTLMDTTGAVDFDGVNVGAGVARGLIDGNDFKAVRYGVTMQAGTSGIRVGDRNLYNASLAPIIDNGTGNVVTSAWLAVSGHRRDLTGCEVKWGSATVTLDGSGNGTVAFQQPFKATPLMVLANWTSPDSTARNIGVPVGGWTVAGFGVSVRPSPGSGTVQIAYVAVGY</sequence>
<gene>
    <name evidence="1" type="ORF">M0638_26965</name>
</gene>
<protein>
    <submittedName>
        <fullName evidence="1">Uncharacterized protein</fullName>
    </submittedName>
</protein>